<feature type="compositionally biased region" description="Low complexity" evidence="6">
    <location>
        <begin position="123"/>
        <end position="154"/>
    </location>
</feature>
<feature type="compositionally biased region" description="Low complexity" evidence="6">
    <location>
        <begin position="42"/>
        <end position="56"/>
    </location>
</feature>
<feature type="region of interest" description="Disordered" evidence="6">
    <location>
        <begin position="1"/>
        <end position="171"/>
    </location>
</feature>
<evidence type="ECO:0000256" key="4">
    <source>
        <dbReference type="ARBA" id="ARBA00023163"/>
    </source>
</evidence>
<proteinExistence type="predicted"/>
<gene>
    <name evidence="7" type="ORF">BCR42DRAFT_419717</name>
</gene>
<evidence type="ECO:0008006" key="9">
    <source>
        <dbReference type="Google" id="ProtNLM"/>
    </source>
</evidence>
<dbReference type="GO" id="GO:0010468">
    <property type="term" value="P:regulation of gene expression"/>
    <property type="evidence" value="ECO:0007669"/>
    <property type="project" value="UniProtKB-ARBA"/>
</dbReference>
<dbReference type="EMBL" id="MCGE01000018">
    <property type="protein sequence ID" value="ORZ12662.1"/>
    <property type="molecule type" value="Genomic_DNA"/>
</dbReference>
<protein>
    <recommendedName>
        <fullName evidence="9">Sds3-like-domain-containing protein</fullName>
    </recommendedName>
</protein>
<dbReference type="STRING" id="90262.A0A1X2IA66"/>
<name>A0A1X2IA66_9FUNG</name>
<reference evidence="7 8" key="1">
    <citation type="submission" date="2016-07" db="EMBL/GenBank/DDBJ databases">
        <title>Pervasive Adenine N6-methylation of Active Genes in Fungi.</title>
        <authorList>
            <consortium name="DOE Joint Genome Institute"/>
            <person name="Mondo S.J."/>
            <person name="Dannebaum R.O."/>
            <person name="Kuo R.C."/>
            <person name="Labutti K."/>
            <person name="Haridas S."/>
            <person name="Kuo A."/>
            <person name="Salamov A."/>
            <person name="Ahrendt S.R."/>
            <person name="Lipzen A."/>
            <person name="Sullivan W."/>
            <person name="Andreopoulos W.B."/>
            <person name="Clum A."/>
            <person name="Lindquist E."/>
            <person name="Daum C."/>
            <person name="Ramamoorthy G.K."/>
            <person name="Gryganskyi A."/>
            <person name="Culley D."/>
            <person name="Magnuson J.K."/>
            <person name="James T.Y."/>
            <person name="O'Malley M.A."/>
            <person name="Stajich J.E."/>
            <person name="Spatafora J.W."/>
            <person name="Visel A."/>
            <person name="Grigoriev I.V."/>
        </authorList>
    </citation>
    <scope>NUCLEOTIDE SEQUENCE [LARGE SCALE GENOMIC DNA]</scope>
    <source>
        <strain evidence="7 8">NRRL 1336</strain>
    </source>
</reference>
<dbReference type="Proteomes" id="UP000193560">
    <property type="component" value="Unassembled WGS sequence"/>
</dbReference>
<evidence type="ECO:0000313" key="7">
    <source>
        <dbReference type="EMBL" id="ORZ12662.1"/>
    </source>
</evidence>
<feature type="region of interest" description="Disordered" evidence="6">
    <location>
        <begin position="253"/>
        <end position="282"/>
    </location>
</feature>
<evidence type="ECO:0000256" key="6">
    <source>
        <dbReference type="SAM" id="MobiDB-lite"/>
    </source>
</evidence>
<dbReference type="PANTHER" id="PTHR21964">
    <property type="entry name" value="BREAST CANCER METASTASIS-SUPPRESSOR 1"/>
    <property type="match status" value="1"/>
</dbReference>
<dbReference type="AlphaFoldDB" id="A0A1X2IA66"/>
<keyword evidence="8" id="KW-1185">Reference proteome</keyword>
<keyword evidence="3" id="KW-0805">Transcription regulation</keyword>
<comment type="subcellular location">
    <subcellularLocation>
        <location evidence="1">Nucleus</location>
    </subcellularLocation>
</comment>
<accession>A0A1X2IA66</accession>
<evidence type="ECO:0000256" key="1">
    <source>
        <dbReference type="ARBA" id="ARBA00004123"/>
    </source>
</evidence>
<keyword evidence="4" id="KW-0804">Transcription</keyword>
<sequence length="482" mass="53613">MPIASILETNKPFVFSASSHSNSPSSELTSRSTKASLPGPVHHSSTSHQSTPSSSPLECGPYLYSSLPESDYNKPRYDNSNQQPSNDSKLPSLYQSQQSPPYEGYKYPATNSAHEFNDTLHPSSTSNSTTATLNSRLLSPTPAAATGLSATTSPAPAPPPPSLTSGFSSQKSTAHFKDSAYSFSPTISLTNCGNSSRHQNEFATELTDKAPFHTNSYTALTSFLPTRSTIMETTTEVSPLRATDVTATILGNSTRTTNSDRHPAVGEVDEGESSYVDGSATENRRVKRRKELNQKIGGLNSDFSINKERIFTEKLLVVQNEISQARNNTHTQCQEDLILLESIRQKTIEDGRLFRDYQTQVTDKHYTLEIHHAEEEYLVEKQEIREKLFAVLEEKRRKYKEDKDNCDLAYDLPLETQTRMNKRNLRKRGMDNNGDGKLNKRKQTSVPALVFRLKDDEIYGDLQAMGYGIFTSGKKSSANKKK</sequence>
<comment type="caution">
    <text evidence="7">The sequence shown here is derived from an EMBL/GenBank/DDBJ whole genome shotgun (WGS) entry which is preliminary data.</text>
</comment>
<dbReference type="SMART" id="SM01401">
    <property type="entry name" value="Sds3"/>
    <property type="match status" value="1"/>
</dbReference>
<dbReference type="InterPro" id="IPR013907">
    <property type="entry name" value="Sds3"/>
</dbReference>
<feature type="compositionally biased region" description="Polar residues" evidence="6">
    <location>
        <begin position="78"/>
        <end position="100"/>
    </location>
</feature>
<evidence type="ECO:0000256" key="5">
    <source>
        <dbReference type="ARBA" id="ARBA00023242"/>
    </source>
</evidence>
<evidence type="ECO:0000256" key="2">
    <source>
        <dbReference type="ARBA" id="ARBA00022491"/>
    </source>
</evidence>
<keyword evidence="5" id="KW-0539">Nucleus</keyword>
<organism evidence="7 8">
    <name type="scientific">Absidia repens</name>
    <dbReference type="NCBI Taxonomy" id="90262"/>
    <lineage>
        <taxon>Eukaryota</taxon>
        <taxon>Fungi</taxon>
        <taxon>Fungi incertae sedis</taxon>
        <taxon>Mucoromycota</taxon>
        <taxon>Mucoromycotina</taxon>
        <taxon>Mucoromycetes</taxon>
        <taxon>Mucorales</taxon>
        <taxon>Cunninghamellaceae</taxon>
        <taxon>Absidia</taxon>
    </lineage>
</organism>
<dbReference type="OrthoDB" id="70376at2759"/>
<keyword evidence="2" id="KW-0678">Repressor</keyword>
<evidence type="ECO:0000313" key="8">
    <source>
        <dbReference type="Proteomes" id="UP000193560"/>
    </source>
</evidence>
<evidence type="ECO:0000256" key="3">
    <source>
        <dbReference type="ARBA" id="ARBA00023015"/>
    </source>
</evidence>
<dbReference type="GO" id="GO:0005654">
    <property type="term" value="C:nucleoplasm"/>
    <property type="evidence" value="ECO:0007669"/>
    <property type="project" value="UniProtKB-ARBA"/>
</dbReference>
<feature type="compositionally biased region" description="Low complexity" evidence="6">
    <location>
        <begin position="16"/>
        <end position="30"/>
    </location>
</feature>
<dbReference type="Pfam" id="PF08598">
    <property type="entry name" value="Sds3"/>
    <property type="match status" value="1"/>
</dbReference>